<name>A0A7S3DQU2_9STRA</name>
<evidence type="ECO:0000313" key="1">
    <source>
        <dbReference type="EMBL" id="CAD9969320.1"/>
    </source>
</evidence>
<dbReference type="AlphaFoldDB" id="A0A7S3DQU2"/>
<reference evidence="1" key="1">
    <citation type="submission" date="2021-01" db="EMBL/GenBank/DDBJ databases">
        <authorList>
            <person name="Corre E."/>
            <person name="Pelletier E."/>
            <person name="Niang G."/>
            <person name="Scheremetjew M."/>
            <person name="Finn R."/>
            <person name="Kale V."/>
            <person name="Holt S."/>
            <person name="Cochrane G."/>
            <person name="Meng A."/>
            <person name="Brown T."/>
            <person name="Cohen L."/>
        </authorList>
    </citation>
    <scope>NUCLEOTIDE SEQUENCE</scope>
    <source>
        <strain evidence="1">CCMP125</strain>
    </source>
</reference>
<gene>
    <name evidence="1" type="ORF">APAL1065_LOCUS13600</name>
</gene>
<organism evidence="1">
    <name type="scientific">Entomoneis paludosa</name>
    <dbReference type="NCBI Taxonomy" id="265537"/>
    <lineage>
        <taxon>Eukaryota</taxon>
        <taxon>Sar</taxon>
        <taxon>Stramenopiles</taxon>
        <taxon>Ochrophyta</taxon>
        <taxon>Bacillariophyta</taxon>
        <taxon>Bacillariophyceae</taxon>
        <taxon>Bacillariophycidae</taxon>
        <taxon>Entomoneidaceae</taxon>
        <taxon>Entomoneis</taxon>
    </lineage>
</organism>
<protein>
    <submittedName>
        <fullName evidence="1">Uncharacterized protein</fullName>
    </submittedName>
</protein>
<dbReference type="EMBL" id="HBHT01020288">
    <property type="protein sequence ID" value="CAD9969320.1"/>
    <property type="molecule type" value="Transcribed_RNA"/>
</dbReference>
<proteinExistence type="predicted"/>
<sequence length="99" mass="11034">MSAYCLEAPTLIPEEVDTLVDNERFANSSGSSASYEVVDDYSTDDRDVQDDTAVGCWIFLYGATTDQPDQLYQNLQATIRKLEEQQQQPSTGTITIDET</sequence>
<accession>A0A7S3DQU2</accession>